<sequence length="90" mass="10536">MQNIEISGEYYVKQTLHYRGRGSLITPFAYYRFLTLRYSSRRNPYTRNMFHELRVACEHLANSPNTPAFLRNALYRSITFVSGLAPVVTQ</sequence>
<dbReference type="EMBL" id="VSRR010060707">
    <property type="protein sequence ID" value="MPC82773.1"/>
    <property type="molecule type" value="Genomic_DNA"/>
</dbReference>
<protein>
    <submittedName>
        <fullName evidence="6">Transmembrane protein 33</fullName>
    </submittedName>
</protein>
<dbReference type="GO" id="GO:0016020">
    <property type="term" value="C:membrane"/>
    <property type="evidence" value="ECO:0007669"/>
    <property type="project" value="UniProtKB-SubCell"/>
</dbReference>
<evidence type="ECO:0000313" key="7">
    <source>
        <dbReference type="Proteomes" id="UP000324222"/>
    </source>
</evidence>
<evidence type="ECO:0000313" key="6">
    <source>
        <dbReference type="EMBL" id="MPC82773.1"/>
    </source>
</evidence>
<reference evidence="6 7" key="1">
    <citation type="submission" date="2019-05" db="EMBL/GenBank/DDBJ databases">
        <title>Another draft genome of Portunus trituberculatus and its Hox gene families provides insights of decapod evolution.</title>
        <authorList>
            <person name="Jeong J.-H."/>
            <person name="Song I."/>
            <person name="Kim S."/>
            <person name="Choi T."/>
            <person name="Kim D."/>
            <person name="Ryu S."/>
            <person name="Kim W."/>
        </authorList>
    </citation>
    <scope>NUCLEOTIDE SEQUENCE [LARGE SCALE GENOMIC DNA]</scope>
    <source>
        <tissue evidence="6">Muscle</tissue>
    </source>
</reference>
<dbReference type="AlphaFoldDB" id="A0A5B7IKA8"/>
<dbReference type="Proteomes" id="UP000324222">
    <property type="component" value="Unassembled WGS sequence"/>
</dbReference>
<name>A0A5B7IKA8_PORTR</name>
<keyword evidence="5" id="KW-0472">Membrane</keyword>
<keyword evidence="7" id="KW-1185">Reference proteome</keyword>
<dbReference type="GO" id="GO:0005783">
    <property type="term" value="C:endoplasmic reticulum"/>
    <property type="evidence" value="ECO:0007669"/>
    <property type="project" value="TreeGrafter"/>
</dbReference>
<comment type="subcellular location">
    <subcellularLocation>
        <location evidence="1">Membrane</location>
        <topology evidence="1">Multi-pass membrane protein</topology>
    </subcellularLocation>
</comment>
<evidence type="ECO:0000256" key="2">
    <source>
        <dbReference type="ARBA" id="ARBA00007322"/>
    </source>
</evidence>
<keyword evidence="3 6" id="KW-0812">Transmembrane</keyword>
<accession>A0A5B7IKA8</accession>
<organism evidence="6 7">
    <name type="scientific">Portunus trituberculatus</name>
    <name type="common">Swimming crab</name>
    <name type="synonym">Neptunus trituberculatus</name>
    <dbReference type="NCBI Taxonomy" id="210409"/>
    <lineage>
        <taxon>Eukaryota</taxon>
        <taxon>Metazoa</taxon>
        <taxon>Ecdysozoa</taxon>
        <taxon>Arthropoda</taxon>
        <taxon>Crustacea</taxon>
        <taxon>Multicrustacea</taxon>
        <taxon>Malacostraca</taxon>
        <taxon>Eumalacostraca</taxon>
        <taxon>Eucarida</taxon>
        <taxon>Decapoda</taxon>
        <taxon>Pleocyemata</taxon>
        <taxon>Brachyura</taxon>
        <taxon>Eubrachyura</taxon>
        <taxon>Portunoidea</taxon>
        <taxon>Portunidae</taxon>
        <taxon>Portuninae</taxon>
        <taxon>Portunus</taxon>
    </lineage>
</organism>
<keyword evidence="4" id="KW-1133">Transmembrane helix</keyword>
<comment type="caution">
    <text evidence="6">The sequence shown here is derived from an EMBL/GenBank/DDBJ whole genome shotgun (WGS) entry which is preliminary data.</text>
</comment>
<evidence type="ECO:0000256" key="5">
    <source>
        <dbReference type="ARBA" id="ARBA00023136"/>
    </source>
</evidence>
<evidence type="ECO:0000256" key="1">
    <source>
        <dbReference type="ARBA" id="ARBA00004141"/>
    </source>
</evidence>
<proteinExistence type="inferred from homology"/>
<gene>
    <name evidence="6" type="primary">Tmem33</name>
    <name evidence="6" type="ORF">E2C01_077455</name>
</gene>
<dbReference type="PANTHER" id="PTHR12703:SF4">
    <property type="entry name" value="TRANSMEMBRANE PROTEIN 33"/>
    <property type="match status" value="1"/>
</dbReference>
<dbReference type="PANTHER" id="PTHR12703">
    <property type="entry name" value="TRANSMEMBRANE PROTEIN 33"/>
    <property type="match status" value="1"/>
</dbReference>
<dbReference type="InterPro" id="IPR005344">
    <property type="entry name" value="TMEM33/Pom33"/>
</dbReference>
<dbReference type="InterPro" id="IPR051645">
    <property type="entry name" value="PER33/POM33_regulator"/>
</dbReference>
<dbReference type="GO" id="GO:0071786">
    <property type="term" value="P:endoplasmic reticulum tubular network organization"/>
    <property type="evidence" value="ECO:0007669"/>
    <property type="project" value="TreeGrafter"/>
</dbReference>
<evidence type="ECO:0000256" key="4">
    <source>
        <dbReference type="ARBA" id="ARBA00022989"/>
    </source>
</evidence>
<comment type="similarity">
    <text evidence="2">Belongs to the PER33/POM33 family.</text>
</comment>
<dbReference type="GO" id="GO:0061024">
    <property type="term" value="P:membrane organization"/>
    <property type="evidence" value="ECO:0007669"/>
    <property type="project" value="TreeGrafter"/>
</dbReference>
<dbReference type="Pfam" id="PF03661">
    <property type="entry name" value="TMEM33_Pom33"/>
    <property type="match status" value="1"/>
</dbReference>
<evidence type="ECO:0000256" key="3">
    <source>
        <dbReference type="ARBA" id="ARBA00022692"/>
    </source>
</evidence>